<reference evidence="2" key="1">
    <citation type="journal article" date="2012" name="PLoS ONE">
        <title>Comparative analysis of genome sequences covering the seven cronobacter species.</title>
        <authorList>
            <person name="Joseph S."/>
            <person name="Desai P."/>
            <person name="Ji Y."/>
            <person name="Cummings C.A."/>
            <person name="Shih R."/>
            <person name="Degoricija L."/>
            <person name="Rico A."/>
            <person name="Brzoska P."/>
            <person name="Hamby S.E."/>
            <person name="Masood N."/>
            <person name="Hariri S."/>
            <person name="Sonbol H."/>
            <person name="Chuzhanova N."/>
            <person name="McClelland M."/>
            <person name="Furtado M.R."/>
            <person name="Forsythe S.J."/>
        </authorList>
    </citation>
    <scope>NUCLEOTIDE SEQUENCE [LARGE SCALE GENOMIC DNA]</scope>
    <source>
        <strain evidence="2">1210</strain>
    </source>
</reference>
<proteinExistence type="predicted"/>
<keyword evidence="2" id="KW-1185">Reference proteome</keyword>
<sequence length="45" mass="4955">MSVIVKHEKGLAMKGIFSKNSGSEYVKPAVSESIWISALNLFLPF</sequence>
<evidence type="ECO:0000313" key="1">
    <source>
        <dbReference type="EMBL" id="CCJ82473.1"/>
    </source>
</evidence>
<dbReference type="Proteomes" id="UP000009342">
    <property type="component" value="Unassembled WGS sequence"/>
</dbReference>
<comment type="caution">
    <text evidence="1">The sequence shown here is derived from an EMBL/GenBank/DDBJ whole genome shotgun (WGS) entry which is preliminary data.</text>
</comment>
<accession>A0ABP1WDN3</accession>
<gene>
    <name evidence="1" type="ORF">BN134_3234</name>
</gene>
<evidence type="ECO:0000313" key="2">
    <source>
        <dbReference type="Proteomes" id="UP000009342"/>
    </source>
</evidence>
<organism evidence="1 2">
    <name type="scientific">Cronobacter dublinensis 1210</name>
    <dbReference type="NCBI Taxonomy" id="1208656"/>
    <lineage>
        <taxon>Bacteria</taxon>
        <taxon>Pseudomonadati</taxon>
        <taxon>Pseudomonadota</taxon>
        <taxon>Gammaproteobacteria</taxon>
        <taxon>Enterobacterales</taxon>
        <taxon>Enterobacteriaceae</taxon>
        <taxon>Cronobacter</taxon>
    </lineage>
</organism>
<protein>
    <submittedName>
        <fullName evidence="1">Uncharacterized protein</fullName>
    </submittedName>
</protein>
<dbReference type="EMBL" id="CAKZ01000147">
    <property type="protein sequence ID" value="CCJ82473.1"/>
    <property type="molecule type" value="Genomic_DNA"/>
</dbReference>
<name>A0ABP1WDN3_9ENTR</name>